<dbReference type="OrthoDB" id="6153129at2759"/>
<evidence type="ECO:0000313" key="1">
    <source>
        <dbReference type="EMBL" id="KAA6356616.1"/>
    </source>
</evidence>
<comment type="caution">
    <text evidence="1">The sequence shown here is derived from an EMBL/GenBank/DDBJ whole genome shotgun (WGS) entry which is preliminary data.</text>
</comment>
<name>A0A5J4TDR8_9EUKA</name>
<feature type="non-terminal residue" evidence="1">
    <location>
        <position position="65"/>
    </location>
</feature>
<reference evidence="1 2" key="1">
    <citation type="submission" date="2019-03" db="EMBL/GenBank/DDBJ databases">
        <title>Single cell metagenomics reveals metabolic interactions within the superorganism composed of flagellate Streblomastix strix and complex community of Bacteroidetes bacteria on its surface.</title>
        <authorList>
            <person name="Treitli S.C."/>
            <person name="Kolisko M."/>
            <person name="Husnik F."/>
            <person name="Keeling P."/>
            <person name="Hampl V."/>
        </authorList>
    </citation>
    <scope>NUCLEOTIDE SEQUENCE [LARGE SCALE GENOMIC DNA]</scope>
    <source>
        <strain evidence="1">ST1C</strain>
    </source>
</reference>
<evidence type="ECO:0000313" key="2">
    <source>
        <dbReference type="Proteomes" id="UP000324800"/>
    </source>
</evidence>
<dbReference type="EMBL" id="SNRW01032682">
    <property type="protein sequence ID" value="KAA6356616.1"/>
    <property type="molecule type" value="Genomic_DNA"/>
</dbReference>
<sequence length="65" mass="7625">MDTDSMYLAITGQQIEGYKQGFKYVIKDQEFYDQHYKEWLPWADCTAAEEKKQLGIITESKGEII</sequence>
<proteinExistence type="predicted"/>
<protein>
    <submittedName>
        <fullName evidence="1">Uncharacterized protein</fullName>
    </submittedName>
</protein>
<organism evidence="1 2">
    <name type="scientific">Streblomastix strix</name>
    <dbReference type="NCBI Taxonomy" id="222440"/>
    <lineage>
        <taxon>Eukaryota</taxon>
        <taxon>Metamonada</taxon>
        <taxon>Preaxostyla</taxon>
        <taxon>Oxymonadida</taxon>
        <taxon>Streblomastigidae</taxon>
        <taxon>Streblomastix</taxon>
    </lineage>
</organism>
<gene>
    <name evidence="1" type="ORF">EZS28_047857</name>
</gene>
<accession>A0A5J4TDR8</accession>
<dbReference type="Proteomes" id="UP000324800">
    <property type="component" value="Unassembled WGS sequence"/>
</dbReference>
<dbReference type="AlphaFoldDB" id="A0A5J4TDR8"/>